<feature type="region of interest" description="Disordered" evidence="2">
    <location>
        <begin position="916"/>
        <end position="962"/>
    </location>
</feature>
<feature type="compositionally biased region" description="Polar residues" evidence="2">
    <location>
        <begin position="704"/>
        <end position="716"/>
    </location>
</feature>
<gene>
    <name evidence="3" type="ORF">OC846_000883</name>
</gene>
<feature type="compositionally biased region" description="Low complexity" evidence="2">
    <location>
        <begin position="342"/>
        <end position="354"/>
    </location>
</feature>
<feature type="region of interest" description="Disordered" evidence="2">
    <location>
        <begin position="703"/>
        <end position="762"/>
    </location>
</feature>
<keyword evidence="1" id="KW-0175">Coiled coil</keyword>
<feature type="region of interest" description="Disordered" evidence="2">
    <location>
        <begin position="1061"/>
        <end position="1136"/>
    </location>
</feature>
<dbReference type="Proteomes" id="UP001176517">
    <property type="component" value="Unassembled WGS sequence"/>
</dbReference>
<evidence type="ECO:0000256" key="1">
    <source>
        <dbReference type="SAM" id="Coils"/>
    </source>
</evidence>
<protein>
    <submittedName>
        <fullName evidence="3">Uncharacterized protein</fullName>
    </submittedName>
</protein>
<feature type="compositionally biased region" description="Low complexity" evidence="2">
    <location>
        <begin position="217"/>
        <end position="237"/>
    </location>
</feature>
<feature type="region of interest" description="Disordered" evidence="2">
    <location>
        <begin position="65"/>
        <end position="520"/>
    </location>
</feature>
<organism evidence="3 4">
    <name type="scientific">Tilletia horrida</name>
    <dbReference type="NCBI Taxonomy" id="155126"/>
    <lineage>
        <taxon>Eukaryota</taxon>
        <taxon>Fungi</taxon>
        <taxon>Dikarya</taxon>
        <taxon>Basidiomycota</taxon>
        <taxon>Ustilaginomycotina</taxon>
        <taxon>Exobasidiomycetes</taxon>
        <taxon>Tilletiales</taxon>
        <taxon>Tilletiaceae</taxon>
        <taxon>Tilletia</taxon>
    </lineage>
</organism>
<feature type="compositionally biased region" description="Polar residues" evidence="2">
    <location>
        <begin position="596"/>
        <end position="607"/>
    </location>
</feature>
<feature type="compositionally biased region" description="Acidic residues" evidence="2">
    <location>
        <begin position="1252"/>
        <end position="1263"/>
    </location>
</feature>
<name>A0AAN6GU19_9BASI</name>
<feature type="compositionally biased region" description="Polar residues" evidence="2">
    <location>
        <begin position="393"/>
        <end position="408"/>
    </location>
</feature>
<feature type="compositionally biased region" description="Low complexity" evidence="2">
    <location>
        <begin position="1200"/>
        <end position="1223"/>
    </location>
</feature>
<reference evidence="3" key="1">
    <citation type="journal article" date="2023" name="PhytoFront">
        <title>Draft Genome Resources of Seven Strains of Tilletia horrida, Causal Agent of Kernel Smut of Rice.</title>
        <authorList>
            <person name="Khanal S."/>
            <person name="Antony Babu S."/>
            <person name="Zhou X.G."/>
        </authorList>
    </citation>
    <scope>NUCLEOTIDE SEQUENCE</scope>
    <source>
        <strain evidence="3">TX6</strain>
    </source>
</reference>
<feature type="compositionally biased region" description="Polar residues" evidence="2">
    <location>
        <begin position="1098"/>
        <end position="1119"/>
    </location>
</feature>
<evidence type="ECO:0000256" key="2">
    <source>
        <dbReference type="SAM" id="MobiDB-lite"/>
    </source>
</evidence>
<sequence length="1332" mass="142833">MASAVQWESDSFRQARGLMGELLSEGYSPTRMVRDGVAAHIVAACCQQLNIPYSGDQLRQAEAESKGLPYIPSPRTSVERSTAFSTRSESLPSDDLPLGASALHSTRNSPFVTSSRNSPNFSDVHRSSDTYLPSRLGPNATTSTSSRKRKERDSPEPGEIIVVSDSSDEEGEIKLEPPRRNDKGKTVPRATTSYTVTPEARPAPPRGRRVVDYNDTASPLPHAHAVPPAARQPQNRNAPPPPQAPLRNSRTMLMSYPVVPAPGQKLTKGQKKARRRDLERQLEMQRAAGITFEAPPPPPPGYVLPRENANVASAVYTPVQQPAPTRNGPQIRPNGQTQAPQSHSFAHSSSAGSSRHADSERIRSPPPMPRNGPLSRTPARQVPRSVPLRSDQIPRSTSAGGAAQTSVRPPTYVESGRSRTQLHNASVHSSKPGTLPNDVPQAAEGSRSNYEAQPSQAQELRVESEPEVPNRPGSVSSNGSFHSADEGDASAVEAALQQTPHAEPAEPVTVEVSESEYEPTYVSDQEDVVVAPGPPFQAASDPAPSGVTQLLPTGSVIPSAANVEPVDNLFAEARGQHRPEFGTGPRLNFNARLQTSAESARTVNSRTDPAPDVVPPSRKVRRRASRLAKQTAKERNGSTGSNSSSSAGVRHNPVAGVASLPPRPFLTADVCFDDAIIHPAPPGTQRCWYIDIESGVLHYYPEPQSASRAGPQNPTSADVPPHPAVNGASEESTSMSSRGETRHSFNDPIQALPTPPSADDVQDSLAKMREAALASMLGKRKKASGLSVAITENASQTPPSENQTPLPSASFTAEPMLSSEQARDQREMTFDHRNIATHRPEPILDGSLTLNDPSMDDAVLQPFVNRKQVSYADPFPSMDSWRSAPAGQSGHIDVPQGDLDMNDIEADNLAIHDKGKTAEASQEPVSAAPAGVRPQRSGRPTAADFFEGPHSGSDRRRGHRGRRAPFLKLPEWEQRSYCTIEMAEDSADEEEIALELEGEPAGEELLVSDSESDQSHCQTEGSAGSWQLEGSVLRKQHLQEVDNIIGLIRSRQTPTLALLRDGPTTEATRQPLPRASSSGTLQIPLQGSQDHVVPPQRPTSATSTRSPNEATKSTSPTSQAAAHAPKPAASQVVAALDPSDTGDIHAKLAAYQEQIRQMKEQMARLEEINARQKAMDIVKRRRAAAEQVPSTDEQTPARVAASGKVGATGSSGTTTLAPTSSATQELDADSYAGAEEPVESRSVILEVSPDPESAEEEDGEEYIPELEYTFERAPSGSQRQTEASIPAQQSVRPSTVLPIHPLDASGTVIASSAPFSKRLFSSLIPHSWGVRS</sequence>
<evidence type="ECO:0000313" key="3">
    <source>
        <dbReference type="EMBL" id="KAK0556856.1"/>
    </source>
</evidence>
<feature type="compositionally biased region" description="Polar residues" evidence="2">
    <location>
        <begin position="446"/>
        <end position="458"/>
    </location>
</feature>
<feature type="compositionally biased region" description="Polar residues" evidence="2">
    <location>
        <begin position="103"/>
        <end position="121"/>
    </location>
</feature>
<feature type="compositionally biased region" description="Polar residues" evidence="2">
    <location>
        <begin position="74"/>
        <end position="91"/>
    </location>
</feature>
<feature type="compositionally biased region" description="Polar residues" evidence="2">
    <location>
        <begin position="1275"/>
        <end position="1292"/>
    </location>
</feature>
<feature type="compositionally biased region" description="Polar residues" evidence="2">
    <location>
        <begin position="729"/>
        <end position="738"/>
    </location>
</feature>
<accession>A0AAN6GU19</accession>
<feature type="compositionally biased region" description="Polar residues" evidence="2">
    <location>
        <begin position="1015"/>
        <end position="1025"/>
    </location>
</feature>
<feature type="region of interest" description="Disordered" evidence="2">
    <location>
        <begin position="791"/>
        <end position="825"/>
    </location>
</feature>
<feature type="region of interest" description="Disordered" evidence="2">
    <location>
        <begin position="1006"/>
        <end position="1025"/>
    </location>
</feature>
<feature type="compositionally biased region" description="Polar residues" evidence="2">
    <location>
        <begin position="1075"/>
        <end position="1089"/>
    </location>
</feature>
<feature type="region of interest" description="Disordered" evidence="2">
    <location>
        <begin position="596"/>
        <end position="655"/>
    </location>
</feature>
<feature type="coiled-coil region" evidence="1">
    <location>
        <begin position="1148"/>
        <end position="1175"/>
    </location>
</feature>
<feature type="compositionally biased region" description="Polar residues" evidence="2">
    <location>
        <begin position="418"/>
        <end position="432"/>
    </location>
</feature>
<proteinExistence type="predicted"/>
<feature type="compositionally biased region" description="Basic and acidic residues" evidence="2">
    <location>
        <begin position="172"/>
        <end position="185"/>
    </location>
</feature>
<feature type="region of interest" description="Disordered" evidence="2">
    <location>
        <begin position="1273"/>
        <end position="1292"/>
    </location>
</feature>
<evidence type="ECO:0000313" key="4">
    <source>
        <dbReference type="Proteomes" id="UP001176517"/>
    </source>
</evidence>
<feature type="region of interest" description="Disordered" evidence="2">
    <location>
        <begin position="531"/>
        <end position="550"/>
    </location>
</feature>
<feature type="region of interest" description="Disordered" evidence="2">
    <location>
        <begin position="1180"/>
        <end position="1263"/>
    </location>
</feature>
<keyword evidence="4" id="KW-1185">Reference proteome</keyword>
<feature type="compositionally biased region" description="Polar residues" evidence="2">
    <location>
        <begin position="791"/>
        <end position="811"/>
    </location>
</feature>
<feature type="compositionally biased region" description="Low complexity" evidence="2">
    <location>
        <begin position="1120"/>
        <end position="1129"/>
    </location>
</feature>
<dbReference type="EMBL" id="JAPDMZ010000010">
    <property type="protein sequence ID" value="KAK0556856.1"/>
    <property type="molecule type" value="Genomic_DNA"/>
</dbReference>
<comment type="caution">
    <text evidence="3">The sequence shown here is derived from an EMBL/GenBank/DDBJ whole genome shotgun (WGS) entry which is preliminary data.</text>
</comment>
<feature type="compositionally biased region" description="Low complexity" evidence="2">
    <location>
        <begin position="637"/>
        <end position="646"/>
    </location>
</feature>
<feature type="compositionally biased region" description="Polar residues" evidence="2">
    <location>
        <begin position="318"/>
        <end position="341"/>
    </location>
</feature>